<protein>
    <submittedName>
        <fullName evidence="1">Uncharacterized protein</fullName>
    </submittedName>
</protein>
<name>F9FFP1_FUSOF</name>
<reference evidence="1" key="1">
    <citation type="journal article" date="2012" name="Mol. Plant Microbe Interact.">
        <title>A highly conserved effector in Fusarium oxysporum is required for full virulence on Arabidopsis.</title>
        <authorList>
            <person name="Thatcher L.F."/>
            <person name="Gardiner D.M."/>
            <person name="Kazan K."/>
            <person name="Manners J."/>
        </authorList>
    </citation>
    <scope>NUCLEOTIDE SEQUENCE [LARGE SCALE GENOMIC DNA]</scope>
    <source>
        <strain evidence="1">Fo5176</strain>
    </source>
</reference>
<comment type="caution">
    <text evidence="1">The sequence shown here is derived from an EMBL/GenBank/DDBJ whole genome shotgun (WGS) entry which is preliminary data.</text>
</comment>
<evidence type="ECO:0000313" key="1">
    <source>
        <dbReference type="EMBL" id="EGU84263.1"/>
    </source>
</evidence>
<gene>
    <name evidence="1" type="ORF">FOXB_05220</name>
</gene>
<accession>F9FFP1</accession>
<organism evidence="1">
    <name type="scientific">Fusarium oxysporum (strain Fo5176)</name>
    <name type="common">Fusarium vascular wilt</name>
    <dbReference type="NCBI Taxonomy" id="660025"/>
    <lineage>
        <taxon>Eukaryota</taxon>
        <taxon>Fungi</taxon>
        <taxon>Dikarya</taxon>
        <taxon>Ascomycota</taxon>
        <taxon>Pezizomycotina</taxon>
        <taxon>Sordariomycetes</taxon>
        <taxon>Hypocreomycetidae</taxon>
        <taxon>Hypocreales</taxon>
        <taxon>Nectriaceae</taxon>
        <taxon>Fusarium</taxon>
        <taxon>Fusarium oxysporum species complex</taxon>
    </lineage>
</organism>
<sequence length="20" mass="2390">MLLEYEWHGKGLIGSTLWKQ</sequence>
<proteinExistence type="predicted"/>
<dbReference type="AlphaFoldDB" id="F9FFP1"/>
<dbReference type="EMBL" id="AFQF01001689">
    <property type="protein sequence ID" value="EGU84263.1"/>
    <property type="molecule type" value="Genomic_DNA"/>
</dbReference>